<reference evidence="1" key="1">
    <citation type="submission" date="2021-01" db="EMBL/GenBank/DDBJ databases">
        <title>Modified the classification status of verrucomicrobia.</title>
        <authorList>
            <person name="Feng X."/>
        </authorList>
    </citation>
    <scope>NUCLEOTIDE SEQUENCE</scope>
    <source>
        <strain evidence="1">KCTC 13126</strain>
    </source>
</reference>
<name>A0A934RYM3_9BACT</name>
<comment type="caution">
    <text evidence="1">The sequence shown here is derived from an EMBL/GenBank/DDBJ whole genome shotgun (WGS) entry which is preliminary data.</text>
</comment>
<evidence type="ECO:0000313" key="2">
    <source>
        <dbReference type="Proteomes" id="UP000617628"/>
    </source>
</evidence>
<dbReference type="AlphaFoldDB" id="A0A934RYM3"/>
<evidence type="ECO:0000313" key="1">
    <source>
        <dbReference type="EMBL" id="MBK1877261.1"/>
    </source>
</evidence>
<dbReference type="Pfam" id="PF03682">
    <property type="entry name" value="UPF0158"/>
    <property type="match status" value="1"/>
</dbReference>
<dbReference type="InterPro" id="IPR005361">
    <property type="entry name" value="UPF0158"/>
</dbReference>
<proteinExistence type="predicted"/>
<keyword evidence="2" id="KW-1185">Reference proteome</keyword>
<dbReference type="EMBL" id="JAENIL010000016">
    <property type="protein sequence ID" value="MBK1877261.1"/>
    <property type="molecule type" value="Genomic_DNA"/>
</dbReference>
<protein>
    <submittedName>
        <fullName evidence="1">Uncharacterized protein</fullName>
    </submittedName>
</protein>
<gene>
    <name evidence="1" type="ORF">JIN87_10300</name>
</gene>
<organism evidence="1 2">
    <name type="scientific">Pelagicoccus mobilis</name>
    <dbReference type="NCBI Taxonomy" id="415221"/>
    <lineage>
        <taxon>Bacteria</taxon>
        <taxon>Pseudomonadati</taxon>
        <taxon>Verrucomicrobiota</taxon>
        <taxon>Opitutia</taxon>
        <taxon>Puniceicoccales</taxon>
        <taxon>Pelagicoccaceae</taxon>
        <taxon>Pelagicoccus</taxon>
    </lineage>
</organism>
<dbReference type="Proteomes" id="UP000617628">
    <property type="component" value="Unassembled WGS sequence"/>
</dbReference>
<sequence>MKYFELESAYEYSNFDGSYEHFAFISKKTGEILYGDEDGEIDEEQLEEYFESDDFIQLPDKRDLDLGTQLVWKFVRKEIPGLEPKVRAIFSRRGAYARFKGFLEYNELLDSWYTFESEMKKAALLEWCAENGIEVESD</sequence>
<accession>A0A934RYM3</accession>
<dbReference type="RefSeq" id="WP_200355477.1">
    <property type="nucleotide sequence ID" value="NZ_JAENIL010000016.1"/>
</dbReference>